<protein>
    <submittedName>
        <fullName evidence="2">Uncharacterized protein</fullName>
    </submittedName>
</protein>
<evidence type="ECO:0000256" key="1">
    <source>
        <dbReference type="SAM" id="MobiDB-lite"/>
    </source>
</evidence>
<feature type="compositionally biased region" description="Basic and acidic residues" evidence="1">
    <location>
        <begin position="21"/>
        <end position="33"/>
    </location>
</feature>
<dbReference type="EMBL" id="BQNB010012971">
    <property type="protein sequence ID" value="GJT10232.1"/>
    <property type="molecule type" value="Genomic_DNA"/>
</dbReference>
<name>A0ABQ5B7W5_9ASTR</name>
<accession>A0ABQ5B7W5</accession>
<gene>
    <name evidence="2" type="ORF">Tco_0857274</name>
</gene>
<proteinExistence type="predicted"/>
<organism evidence="2 3">
    <name type="scientific">Tanacetum coccineum</name>
    <dbReference type="NCBI Taxonomy" id="301880"/>
    <lineage>
        <taxon>Eukaryota</taxon>
        <taxon>Viridiplantae</taxon>
        <taxon>Streptophyta</taxon>
        <taxon>Embryophyta</taxon>
        <taxon>Tracheophyta</taxon>
        <taxon>Spermatophyta</taxon>
        <taxon>Magnoliopsida</taxon>
        <taxon>eudicotyledons</taxon>
        <taxon>Gunneridae</taxon>
        <taxon>Pentapetalae</taxon>
        <taxon>asterids</taxon>
        <taxon>campanulids</taxon>
        <taxon>Asterales</taxon>
        <taxon>Asteraceae</taxon>
        <taxon>Asteroideae</taxon>
        <taxon>Anthemideae</taxon>
        <taxon>Anthemidinae</taxon>
        <taxon>Tanacetum</taxon>
    </lineage>
</organism>
<reference evidence="2" key="1">
    <citation type="journal article" date="2022" name="Int. J. Mol. Sci.">
        <title>Draft Genome of Tanacetum Coccineum: Genomic Comparison of Closely Related Tanacetum-Family Plants.</title>
        <authorList>
            <person name="Yamashiro T."/>
            <person name="Shiraishi A."/>
            <person name="Nakayama K."/>
            <person name="Satake H."/>
        </authorList>
    </citation>
    <scope>NUCLEOTIDE SEQUENCE</scope>
</reference>
<sequence length="81" mass="9372">MEEDDEEQLPRENMVGSYYEEQLRREEQEKVSERKRFSEEAIKLCQMSSLGKIIVHPCVKAFSHVNLDETSFAYSTGGSPN</sequence>
<evidence type="ECO:0000313" key="2">
    <source>
        <dbReference type="EMBL" id="GJT10232.1"/>
    </source>
</evidence>
<keyword evidence="3" id="KW-1185">Reference proteome</keyword>
<dbReference type="Proteomes" id="UP001151760">
    <property type="component" value="Unassembled WGS sequence"/>
</dbReference>
<comment type="caution">
    <text evidence="2">The sequence shown here is derived from an EMBL/GenBank/DDBJ whole genome shotgun (WGS) entry which is preliminary data.</text>
</comment>
<feature type="region of interest" description="Disordered" evidence="1">
    <location>
        <begin position="1"/>
        <end position="33"/>
    </location>
</feature>
<evidence type="ECO:0000313" key="3">
    <source>
        <dbReference type="Proteomes" id="UP001151760"/>
    </source>
</evidence>
<reference evidence="2" key="2">
    <citation type="submission" date="2022-01" db="EMBL/GenBank/DDBJ databases">
        <authorList>
            <person name="Yamashiro T."/>
            <person name="Shiraishi A."/>
            <person name="Satake H."/>
            <person name="Nakayama K."/>
        </authorList>
    </citation>
    <scope>NUCLEOTIDE SEQUENCE</scope>
</reference>